<organism evidence="2">
    <name type="scientific">Pararge aegeria</name>
    <name type="common">speckled wood butterfly</name>
    <dbReference type="NCBI Taxonomy" id="116150"/>
    <lineage>
        <taxon>Eukaryota</taxon>
        <taxon>Metazoa</taxon>
        <taxon>Ecdysozoa</taxon>
        <taxon>Arthropoda</taxon>
        <taxon>Hexapoda</taxon>
        <taxon>Insecta</taxon>
        <taxon>Pterygota</taxon>
        <taxon>Neoptera</taxon>
        <taxon>Endopterygota</taxon>
        <taxon>Lepidoptera</taxon>
        <taxon>Glossata</taxon>
        <taxon>Ditrysia</taxon>
        <taxon>Papilionoidea</taxon>
        <taxon>Nymphalidae</taxon>
        <taxon>Satyrinae</taxon>
        <taxon>Satyrini</taxon>
        <taxon>Parargina</taxon>
        <taxon>Pararge</taxon>
    </lineage>
</organism>
<feature type="non-terminal residue" evidence="2">
    <location>
        <position position="87"/>
    </location>
</feature>
<accession>S4PU05</accession>
<name>S4PU05_9NEOP</name>
<dbReference type="EMBL" id="GAIX01011128">
    <property type="protein sequence ID" value="JAA81432.1"/>
    <property type="molecule type" value="Transcribed_RNA"/>
</dbReference>
<proteinExistence type="predicted"/>
<evidence type="ECO:0000256" key="1">
    <source>
        <dbReference type="SAM" id="MobiDB-lite"/>
    </source>
</evidence>
<dbReference type="AlphaFoldDB" id="S4PU05"/>
<reference evidence="2" key="1">
    <citation type="journal article" date="2013" name="BMC Genomics">
        <title>Unscrambling butterfly oogenesis.</title>
        <authorList>
            <person name="Carter J.M."/>
            <person name="Baker S.C."/>
            <person name="Pink R."/>
            <person name="Carter D.R."/>
            <person name="Collins A."/>
            <person name="Tomlin J."/>
            <person name="Gibbs M."/>
            <person name="Breuker C.J."/>
        </authorList>
    </citation>
    <scope>NUCLEOTIDE SEQUENCE</scope>
    <source>
        <tissue evidence="2">Ovary</tissue>
    </source>
</reference>
<evidence type="ECO:0000313" key="2">
    <source>
        <dbReference type="EMBL" id="JAA81432.1"/>
    </source>
</evidence>
<sequence>MPTPAALTKSRSHESQLSIKPDASDLSDNSQSSAVGTTEGSPPSSPREPDPDPPPVRYHNTIVTSVPAPRSPRTPTVSGCMAHDIAQ</sequence>
<reference evidence="2" key="2">
    <citation type="submission" date="2013-05" db="EMBL/GenBank/DDBJ databases">
        <authorList>
            <person name="Carter J.-M."/>
            <person name="Baker S.C."/>
            <person name="Pink R."/>
            <person name="Carter D.R.F."/>
            <person name="Collins A."/>
            <person name="Tomlin J."/>
            <person name="Gibbs M."/>
            <person name="Breuker C.J."/>
        </authorList>
    </citation>
    <scope>NUCLEOTIDE SEQUENCE</scope>
    <source>
        <tissue evidence="2">Ovary</tissue>
    </source>
</reference>
<feature type="region of interest" description="Disordered" evidence="1">
    <location>
        <begin position="1"/>
        <end position="87"/>
    </location>
</feature>
<protein>
    <submittedName>
        <fullName evidence="2">Uncharacterized protein</fullName>
    </submittedName>
</protein>